<feature type="region of interest" description="Disordered" evidence="1">
    <location>
        <begin position="1"/>
        <end position="52"/>
    </location>
</feature>
<sequence>MAVTRSQSAGKATATAKPAISTEKKAASISKTKKSASVRKPKKTPKARDVLETTEFNDNTDWISYSDEEHDQFMAESRRRHQKYMGKLHREDEARIAESKAWDAAYLERRAEREARRNALKAEREARRAEREFPSPYVKEESERLMHELYRKDLRGRGSSLDKEAWDKGFEKCREDYRGAMEVIQRRERETKAGAREAEASIHLEVEERDGS</sequence>
<reference evidence="2" key="1">
    <citation type="submission" date="2023-08" db="EMBL/GenBank/DDBJ databases">
        <title>Black Yeasts Isolated from many extreme environments.</title>
        <authorList>
            <person name="Coleine C."/>
            <person name="Stajich J.E."/>
            <person name="Selbmann L."/>
        </authorList>
    </citation>
    <scope>NUCLEOTIDE SEQUENCE</scope>
    <source>
        <strain evidence="2">CCFEE 5810</strain>
    </source>
</reference>
<accession>A0AAN7WHA5</accession>
<feature type="compositionally biased region" description="Basic residues" evidence="1">
    <location>
        <begin position="31"/>
        <end position="45"/>
    </location>
</feature>
<proteinExistence type="predicted"/>
<evidence type="ECO:0000313" key="2">
    <source>
        <dbReference type="EMBL" id="KAK5706362.1"/>
    </source>
</evidence>
<gene>
    <name evidence="2" type="ORF">LTR97_001350</name>
</gene>
<dbReference type="Proteomes" id="UP001310594">
    <property type="component" value="Unassembled WGS sequence"/>
</dbReference>
<comment type="caution">
    <text evidence="2">The sequence shown here is derived from an EMBL/GenBank/DDBJ whole genome shotgun (WGS) entry which is preliminary data.</text>
</comment>
<evidence type="ECO:0000256" key="1">
    <source>
        <dbReference type="SAM" id="MobiDB-lite"/>
    </source>
</evidence>
<organism evidence="2 3">
    <name type="scientific">Elasticomyces elasticus</name>
    <dbReference type="NCBI Taxonomy" id="574655"/>
    <lineage>
        <taxon>Eukaryota</taxon>
        <taxon>Fungi</taxon>
        <taxon>Dikarya</taxon>
        <taxon>Ascomycota</taxon>
        <taxon>Pezizomycotina</taxon>
        <taxon>Dothideomycetes</taxon>
        <taxon>Dothideomycetidae</taxon>
        <taxon>Mycosphaerellales</taxon>
        <taxon>Teratosphaeriaceae</taxon>
        <taxon>Elasticomyces</taxon>
    </lineage>
</organism>
<dbReference type="AlphaFoldDB" id="A0AAN7WHA5"/>
<feature type="region of interest" description="Disordered" evidence="1">
    <location>
        <begin position="188"/>
        <end position="212"/>
    </location>
</feature>
<evidence type="ECO:0000313" key="3">
    <source>
        <dbReference type="Proteomes" id="UP001310594"/>
    </source>
</evidence>
<protein>
    <submittedName>
        <fullName evidence="2">Uncharacterized protein</fullName>
    </submittedName>
</protein>
<dbReference type="EMBL" id="JAVRQU010000002">
    <property type="protein sequence ID" value="KAK5706362.1"/>
    <property type="molecule type" value="Genomic_DNA"/>
</dbReference>
<feature type="compositionally biased region" description="Polar residues" evidence="1">
    <location>
        <begin position="1"/>
        <end position="10"/>
    </location>
</feature>
<name>A0AAN7WHA5_9PEZI</name>